<proteinExistence type="predicted"/>
<evidence type="ECO:0000256" key="1">
    <source>
        <dbReference type="SAM" id="MobiDB-lite"/>
    </source>
</evidence>
<feature type="region of interest" description="Disordered" evidence="1">
    <location>
        <begin position="128"/>
        <end position="148"/>
    </location>
</feature>
<feature type="compositionally biased region" description="Basic and acidic residues" evidence="1">
    <location>
        <begin position="128"/>
        <end position="139"/>
    </location>
</feature>
<reference evidence="3" key="1">
    <citation type="submission" date="2022-11" db="UniProtKB">
        <authorList>
            <consortium name="WormBaseParasite"/>
        </authorList>
    </citation>
    <scope>IDENTIFICATION</scope>
</reference>
<evidence type="ECO:0000313" key="2">
    <source>
        <dbReference type="Proteomes" id="UP000887565"/>
    </source>
</evidence>
<dbReference type="WBParaSite" id="nRc.2.0.1.t45901-RA">
    <property type="protein sequence ID" value="nRc.2.0.1.t45901-RA"/>
    <property type="gene ID" value="nRc.2.0.1.g45901"/>
</dbReference>
<dbReference type="Proteomes" id="UP000887565">
    <property type="component" value="Unplaced"/>
</dbReference>
<keyword evidence="2" id="KW-1185">Reference proteome</keyword>
<dbReference type="AlphaFoldDB" id="A0A915L829"/>
<accession>A0A915L829</accession>
<protein>
    <submittedName>
        <fullName evidence="3">Uncharacterized protein</fullName>
    </submittedName>
</protein>
<name>A0A915L829_ROMCU</name>
<organism evidence="2 3">
    <name type="scientific">Romanomermis culicivorax</name>
    <name type="common">Nematode worm</name>
    <dbReference type="NCBI Taxonomy" id="13658"/>
    <lineage>
        <taxon>Eukaryota</taxon>
        <taxon>Metazoa</taxon>
        <taxon>Ecdysozoa</taxon>
        <taxon>Nematoda</taxon>
        <taxon>Enoplea</taxon>
        <taxon>Dorylaimia</taxon>
        <taxon>Mermithida</taxon>
        <taxon>Mermithoidea</taxon>
        <taxon>Mermithidae</taxon>
        <taxon>Romanomermis</taxon>
    </lineage>
</organism>
<sequence length="148" mass="17024">MGGVMHISGLLTMLRFESPSERRESVEEEHPSSRSRCNLLKLLSSKNCVILILVLPLLFVSPFNELDLISSRFKINGDKMADIFVLLQLLLSIWKFSDSEFGPSTRSFFRRLASQDLDLCRRQKEFLPKKENREDKDELASPPLLLPD</sequence>
<evidence type="ECO:0000313" key="3">
    <source>
        <dbReference type="WBParaSite" id="nRc.2.0.1.t45901-RA"/>
    </source>
</evidence>